<comment type="similarity">
    <text evidence="6">Belongs to the PINc/VapC protein family.</text>
</comment>
<dbReference type="AlphaFoldDB" id="A0A1N7NXQ8"/>
<dbReference type="GO" id="GO:0000287">
    <property type="term" value="F:magnesium ion binding"/>
    <property type="evidence" value="ECO:0007669"/>
    <property type="project" value="UniProtKB-UniRule"/>
</dbReference>
<proteinExistence type="inferred from homology"/>
<comment type="function">
    <text evidence="6">Toxic component of a toxin-antitoxin (TA) system. An RNase.</text>
</comment>
<dbReference type="CDD" id="cd18764">
    <property type="entry name" value="PIN_MtVapC3-like"/>
    <property type="match status" value="1"/>
</dbReference>
<keyword evidence="5 6" id="KW-0460">Magnesium</keyword>
<feature type="binding site" evidence="6">
    <location>
        <position position="98"/>
    </location>
    <ligand>
        <name>Mg(2+)</name>
        <dbReference type="ChEBI" id="CHEBI:18420"/>
    </ligand>
</feature>
<keyword evidence="9" id="KW-1185">Reference proteome</keyword>
<organism evidence="8 9">
    <name type="scientific">Belliella pelovolcani</name>
    <dbReference type="NCBI Taxonomy" id="529505"/>
    <lineage>
        <taxon>Bacteria</taxon>
        <taxon>Pseudomonadati</taxon>
        <taxon>Bacteroidota</taxon>
        <taxon>Cytophagia</taxon>
        <taxon>Cytophagales</taxon>
        <taxon>Cyclobacteriaceae</taxon>
        <taxon>Belliella</taxon>
    </lineage>
</organism>
<dbReference type="InterPro" id="IPR029060">
    <property type="entry name" value="PIN-like_dom_sf"/>
</dbReference>
<evidence type="ECO:0000256" key="6">
    <source>
        <dbReference type="HAMAP-Rule" id="MF_00265"/>
    </source>
</evidence>
<dbReference type="GO" id="GO:0016787">
    <property type="term" value="F:hydrolase activity"/>
    <property type="evidence" value="ECO:0007669"/>
    <property type="project" value="UniProtKB-KW"/>
</dbReference>
<keyword evidence="2 6" id="KW-0540">Nuclease</keyword>
<dbReference type="SUPFAM" id="SSF88723">
    <property type="entry name" value="PIN domain-like"/>
    <property type="match status" value="1"/>
</dbReference>
<dbReference type="GO" id="GO:0090729">
    <property type="term" value="F:toxin activity"/>
    <property type="evidence" value="ECO:0007669"/>
    <property type="project" value="UniProtKB-KW"/>
</dbReference>
<dbReference type="InterPro" id="IPR051749">
    <property type="entry name" value="PINc/VapC_TA_RNase"/>
</dbReference>
<dbReference type="Pfam" id="PF01850">
    <property type="entry name" value="PIN"/>
    <property type="match status" value="1"/>
</dbReference>
<accession>A0A1N7NXQ8</accession>
<dbReference type="InterPro" id="IPR002716">
    <property type="entry name" value="PIN_dom"/>
</dbReference>
<evidence type="ECO:0000256" key="2">
    <source>
        <dbReference type="ARBA" id="ARBA00022722"/>
    </source>
</evidence>
<dbReference type="OrthoDB" id="9811788at2"/>
<sequence length="134" mass="15484">MDNVLIDTSVWINFFGGKDQKIISAVQELLHKDQVIICPPVYQEILQGIKYPKEFLDMKDKLNALRQIHADPFEAAEGAAQIYSVLRSKGVTIRKSYDCLIAWYAITTNSILFHLDRDFISISKHFKFECFQIN</sequence>
<dbReference type="EC" id="3.1.-.-" evidence="6"/>
<feature type="binding site" evidence="6">
    <location>
        <position position="7"/>
    </location>
    <ligand>
        <name>Mg(2+)</name>
        <dbReference type="ChEBI" id="CHEBI:18420"/>
    </ligand>
</feature>
<evidence type="ECO:0000259" key="7">
    <source>
        <dbReference type="Pfam" id="PF01850"/>
    </source>
</evidence>
<comment type="cofactor">
    <cofactor evidence="6">
        <name>Mg(2+)</name>
        <dbReference type="ChEBI" id="CHEBI:18420"/>
    </cofactor>
</comment>
<name>A0A1N7NXQ8_9BACT</name>
<dbReference type="EMBL" id="FTOP01000012">
    <property type="protein sequence ID" value="SIT03113.1"/>
    <property type="molecule type" value="Genomic_DNA"/>
</dbReference>
<keyword evidence="1 6" id="KW-1277">Toxin-antitoxin system</keyword>
<gene>
    <name evidence="6" type="primary">vapC</name>
    <name evidence="8" type="ORF">SAMN05421761_11272</name>
</gene>
<feature type="domain" description="PIN" evidence="7">
    <location>
        <begin position="4"/>
        <end position="123"/>
    </location>
</feature>
<dbReference type="InterPro" id="IPR022907">
    <property type="entry name" value="VapC_family"/>
</dbReference>
<evidence type="ECO:0000256" key="5">
    <source>
        <dbReference type="ARBA" id="ARBA00022842"/>
    </source>
</evidence>
<dbReference type="PANTHER" id="PTHR42740">
    <property type="entry name" value="RIBONUCLEASE VAPC3"/>
    <property type="match status" value="1"/>
</dbReference>
<evidence type="ECO:0000313" key="9">
    <source>
        <dbReference type="Proteomes" id="UP000186026"/>
    </source>
</evidence>
<evidence type="ECO:0000256" key="4">
    <source>
        <dbReference type="ARBA" id="ARBA00022801"/>
    </source>
</evidence>
<keyword evidence="3 6" id="KW-0479">Metal-binding</keyword>
<evidence type="ECO:0000313" key="8">
    <source>
        <dbReference type="EMBL" id="SIT03113.1"/>
    </source>
</evidence>
<evidence type="ECO:0000256" key="3">
    <source>
        <dbReference type="ARBA" id="ARBA00022723"/>
    </source>
</evidence>
<dbReference type="STRING" id="529505.SAMN05421761_11272"/>
<evidence type="ECO:0000256" key="1">
    <source>
        <dbReference type="ARBA" id="ARBA00022649"/>
    </source>
</evidence>
<reference evidence="9" key="1">
    <citation type="submission" date="2017-01" db="EMBL/GenBank/DDBJ databases">
        <authorList>
            <person name="Varghese N."/>
            <person name="Submissions S."/>
        </authorList>
    </citation>
    <scope>NUCLEOTIDE SEQUENCE [LARGE SCALE GENOMIC DNA]</scope>
    <source>
        <strain evidence="9">DSM 46698</strain>
    </source>
</reference>
<dbReference type="Gene3D" id="3.40.50.1010">
    <property type="entry name" value="5'-nuclease"/>
    <property type="match status" value="1"/>
</dbReference>
<dbReference type="RefSeq" id="WP_076502246.1">
    <property type="nucleotide sequence ID" value="NZ_FTOP01000012.1"/>
</dbReference>
<keyword evidence="6" id="KW-0800">Toxin</keyword>
<keyword evidence="4 6" id="KW-0378">Hydrolase</keyword>
<dbReference type="GO" id="GO:0004540">
    <property type="term" value="F:RNA nuclease activity"/>
    <property type="evidence" value="ECO:0007669"/>
    <property type="project" value="InterPro"/>
</dbReference>
<dbReference type="HAMAP" id="MF_00265">
    <property type="entry name" value="VapC_Nob1"/>
    <property type="match status" value="1"/>
</dbReference>
<dbReference type="Proteomes" id="UP000186026">
    <property type="component" value="Unassembled WGS sequence"/>
</dbReference>
<dbReference type="PANTHER" id="PTHR42740:SF1">
    <property type="entry name" value="RIBONUCLEASE VAPC3"/>
    <property type="match status" value="1"/>
</dbReference>
<protein>
    <recommendedName>
        <fullName evidence="6">Ribonuclease VapC</fullName>
        <shortName evidence="6">RNase VapC</shortName>
        <ecNumber evidence="6">3.1.-.-</ecNumber>
    </recommendedName>
    <alternativeName>
        <fullName evidence="6">Toxin VapC</fullName>
    </alternativeName>
</protein>